<dbReference type="PANTHER" id="PTHR42786">
    <property type="entry name" value="TRNA/RRNA METHYLTRANSFERASE"/>
    <property type="match status" value="1"/>
</dbReference>
<evidence type="ECO:0000256" key="3">
    <source>
        <dbReference type="ARBA" id="ARBA00022679"/>
    </source>
</evidence>
<organism evidence="7 8">
    <name type="scientific">Candidatus Magnetominusculus xianensis</name>
    <dbReference type="NCBI Taxonomy" id="1748249"/>
    <lineage>
        <taxon>Bacteria</taxon>
        <taxon>Pseudomonadati</taxon>
        <taxon>Nitrospirota</taxon>
        <taxon>Nitrospiria</taxon>
        <taxon>Nitrospirales</taxon>
        <taxon>Nitrospiraceae</taxon>
        <taxon>Candidatus Magnetominusculus</taxon>
    </lineage>
</organism>
<dbReference type="GO" id="GO:0032259">
    <property type="term" value="P:methylation"/>
    <property type="evidence" value="ECO:0007669"/>
    <property type="project" value="UniProtKB-KW"/>
</dbReference>
<dbReference type="Proteomes" id="UP000060487">
    <property type="component" value="Unassembled WGS sequence"/>
</dbReference>
<keyword evidence="5" id="KW-0819">tRNA processing</keyword>
<keyword evidence="8" id="KW-1185">Reference proteome</keyword>
<dbReference type="PIRSF" id="PIRSF004808">
    <property type="entry name" value="LasT"/>
    <property type="match status" value="1"/>
</dbReference>
<dbReference type="SUPFAM" id="SSF75217">
    <property type="entry name" value="alpha/beta knot"/>
    <property type="match status" value="1"/>
</dbReference>
<keyword evidence="5" id="KW-0963">Cytoplasm</keyword>
<dbReference type="PANTHER" id="PTHR42786:SF2">
    <property type="entry name" value="TRNA (CYTIDINE_URIDINE-2'-O-)-METHYLTRANSFERASE TRMJ"/>
    <property type="match status" value="1"/>
</dbReference>
<dbReference type="GO" id="GO:0008168">
    <property type="term" value="F:methyltransferase activity"/>
    <property type="evidence" value="ECO:0007669"/>
    <property type="project" value="UniProtKB-KW"/>
</dbReference>
<dbReference type="InterPro" id="IPR004384">
    <property type="entry name" value="RNA_MeTrfase_TrmJ/LasT"/>
</dbReference>
<keyword evidence="3 7" id="KW-0808">Transferase</keyword>
<evidence type="ECO:0000256" key="2">
    <source>
        <dbReference type="ARBA" id="ARBA00022603"/>
    </source>
</evidence>
<dbReference type="EC" id="2.1.1.200" evidence="5"/>
<dbReference type="Pfam" id="PF00588">
    <property type="entry name" value="SpoU_methylase"/>
    <property type="match status" value="1"/>
</dbReference>
<dbReference type="InterPro" id="IPR029026">
    <property type="entry name" value="tRNA_m1G_MTases_N"/>
</dbReference>
<comment type="catalytic activity">
    <reaction evidence="5">
        <text>uridine(32) in tRNA + S-adenosyl-L-methionine = 2'-O-methyluridine(32) in tRNA + S-adenosyl-L-homocysteine + H(+)</text>
        <dbReference type="Rhea" id="RHEA:42936"/>
        <dbReference type="Rhea" id="RHEA-COMP:10107"/>
        <dbReference type="Rhea" id="RHEA-COMP:10290"/>
        <dbReference type="ChEBI" id="CHEBI:15378"/>
        <dbReference type="ChEBI" id="CHEBI:57856"/>
        <dbReference type="ChEBI" id="CHEBI:59789"/>
        <dbReference type="ChEBI" id="CHEBI:65315"/>
        <dbReference type="ChEBI" id="CHEBI:74478"/>
        <dbReference type="EC" id="2.1.1.200"/>
    </reaction>
</comment>
<proteinExistence type="inferred from homology"/>
<dbReference type="Gene3D" id="3.40.1280.10">
    <property type="match status" value="1"/>
</dbReference>
<dbReference type="NCBIfam" id="TIGR00050">
    <property type="entry name" value="rRNA_methyl_1"/>
    <property type="match status" value="1"/>
</dbReference>
<accession>A0ABR5SF76</accession>
<dbReference type="InterPro" id="IPR001537">
    <property type="entry name" value="SpoU_MeTrfase"/>
</dbReference>
<dbReference type="RefSeq" id="WP_085053805.1">
    <property type="nucleotide sequence ID" value="NZ_LNQR01000129.1"/>
</dbReference>
<evidence type="ECO:0000256" key="4">
    <source>
        <dbReference type="ARBA" id="ARBA00022691"/>
    </source>
</evidence>
<dbReference type="Gene3D" id="1.10.8.590">
    <property type="match status" value="1"/>
</dbReference>
<evidence type="ECO:0000313" key="7">
    <source>
        <dbReference type="EMBL" id="KWT75604.1"/>
    </source>
</evidence>
<comment type="function">
    <text evidence="5">Catalyzes the formation of 2'O-methylated cytidine (Cm32) or 2'O-methylated uridine (Um32) at position 32 in tRNA.</text>
</comment>
<comment type="subunit">
    <text evidence="5">Homodimer.</text>
</comment>
<evidence type="ECO:0000256" key="5">
    <source>
        <dbReference type="RuleBase" id="RU362024"/>
    </source>
</evidence>
<evidence type="ECO:0000256" key="1">
    <source>
        <dbReference type="ARBA" id="ARBA00007228"/>
    </source>
</evidence>
<gene>
    <name evidence="5" type="primary">trmJ</name>
    <name evidence="7" type="ORF">ASN18_3204</name>
</gene>
<comment type="caution">
    <text evidence="7">The sequence shown here is derived from an EMBL/GenBank/DDBJ whole genome shotgun (WGS) entry which is preliminary data.</text>
</comment>
<protein>
    <recommendedName>
        <fullName evidence="5">tRNA (cytidine/uridine-2'-O-)-methyltransferase TrmJ</fullName>
        <ecNumber evidence="5">2.1.1.200</ecNumber>
    </recommendedName>
    <alternativeName>
        <fullName evidence="5">tRNA (cytidine(32)/uridine(32)-2'-O)-methyltransferase</fullName>
    </alternativeName>
    <alternativeName>
        <fullName evidence="5">tRNA Cm32/Um32 methyltransferase</fullName>
    </alternativeName>
</protein>
<comment type="catalytic activity">
    <reaction evidence="5">
        <text>cytidine(32) in tRNA + S-adenosyl-L-methionine = 2'-O-methylcytidine(32) in tRNA + S-adenosyl-L-homocysteine + H(+)</text>
        <dbReference type="Rhea" id="RHEA:42932"/>
        <dbReference type="Rhea" id="RHEA-COMP:10288"/>
        <dbReference type="Rhea" id="RHEA-COMP:10289"/>
        <dbReference type="ChEBI" id="CHEBI:15378"/>
        <dbReference type="ChEBI" id="CHEBI:57856"/>
        <dbReference type="ChEBI" id="CHEBI:59789"/>
        <dbReference type="ChEBI" id="CHEBI:74495"/>
        <dbReference type="ChEBI" id="CHEBI:82748"/>
        <dbReference type="EC" id="2.1.1.200"/>
    </reaction>
</comment>
<dbReference type="EMBL" id="LNQR01000129">
    <property type="protein sequence ID" value="KWT75604.1"/>
    <property type="molecule type" value="Genomic_DNA"/>
</dbReference>
<comment type="similarity">
    <text evidence="1">Belongs to the class IV-like SAM-binding methyltransferase superfamily. RNA methyltransferase TrmH family.</text>
</comment>
<dbReference type="InterPro" id="IPR029028">
    <property type="entry name" value="Alpha/beta_knot_MTases"/>
</dbReference>
<evidence type="ECO:0000259" key="6">
    <source>
        <dbReference type="Pfam" id="PF00588"/>
    </source>
</evidence>
<comment type="subcellular location">
    <subcellularLocation>
        <location evidence="5">Cytoplasm</location>
    </subcellularLocation>
</comment>
<reference evidence="7 8" key="1">
    <citation type="submission" date="2015-11" db="EMBL/GenBank/DDBJ databases">
        <authorList>
            <person name="Lin W."/>
        </authorList>
    </citation>
    <scope>NUCLEOTIDE SEQUENCE [LARGE SCALE GENOMIC DNA]</scope>
    <source>
        <strain evidence="7 8">HCH-1</strain>
    </source>
</reference>
<name>A0ABR5SF76_9BACT</name>
<sequence length="243" mass="26454">MSKSNVYFILVEPKEGGNVGASARAIKNMGFGNLVLVRPCGYMTEESCRFAHGALDVLEGCAVYDDFNDAIRDKSIVIGISRRFGSKRGVRQPVAEGAKYAFGMAELNKVAVVFGREDNGLTNEEIKSCGLLLYIPSSEAQPSLNLAQAVMVTAYEIARQYNDSSASPASHKLITGEGLEYLYKRISKLLPLLGYGSRGSENLAGGIMRNIRRLVGRAGLTQWELNMLYGICTQIEGKIKGEL</sequence>
<dbReference type="CDD" id="cd18093">
    <property type="entry name" value="SpoU-like_TrmJ"/>
    <property type="match status" value="1"/>
</dbReference>
<keyword evidence="4 5" id="KW-0949">S-adenosyl-L-methionine</keyword>
<feature type="domain" description="tRNA/rRNA methyltransferase SpoU type" evidence="6">
    <location>
        <begin position="6"/>
        <end position="155"/>
    </location>
</feature>
<keyword evidence="2 5" id="KW-0489">Methyltransferase</keyword>
<evidence type="ECO:0000313" key="8">
    <source>
        <dbReference type="Proteomes" id="UP000060487"/>
    </source>
</evidence>